<name>A0AAW1UQH7_9CUCU</name>
<dbReference type="InterPro" id="IPR044926">
    <property type="entry name" value="RGS_subdomain_2"/>
</dbReference>
<dbReference type="PROSITE" id="PS50132">
    <property type="entry name" value="RGS"/>
    <property type="match status" value="1"/>
</dbReference>
<keyword evidence="4" id="KW-0418">Kinase</keyword>
<evidence type="ECO:0000313" key="8">
    <source>
        <dbReference type="Proteomes" id="UP001431783"/>
    </source>
</evidence>
<evidence type="ECO:0000256" key="2">
    <source>
        <dbReference type="ARBA" id="ARBA00022679"/>
    </source>
</evidence>
<keyword evidence="2" id="KW-0808">Transferase</keyword>
<keyword evidence="8" id="KW-1185">Reference proteome</keyword>
<evidence type="ECO:0000256" key="1">
    <source>
        <dbReference type="ARBA" id="ARBA00022527"/>
    </source>
</evidence>
<evidence type="ECO:0000256" key="5">
    <source>
        <dbReference type="ARBA" id="ARBA00022840"/>
    </source>
</evidence>
<dbReference type="Proteomes" id="UP001431783">
    <property type="component" value="Unassembled WGS sequence"/>
</dbReference>
<sequence length="214" mass="24641">MMCTLSLRKLTTISVSDVCYEYVIDQQPIGRLLFEQWSGIQRPEYHRCLKFLDAVKQYEVEEDEQKIELATAIRKEYLTTEDSEDIVSMPSEFKVAMSSICENVPAITDNGSAITEKPPEITDKSSDIAERLSVTITEQKNTNGHHKDLFAPCVHAVKSLLSGEPFREFRNSMYFHRYLQWKWLESQPVTYKTFRMYRVLGKGGFGEVCACQVS</sequence>
<evidence type="ECO:0000256" key="4">
    <source>
        <dbReference type="ARBA" id="ARBA00022777"/>
    </source>
</evidence>
<keyword evidence="3" id="KW-0547">Nucleotide-binding</keyword>
<dbReference type="AlphaFoldDB" id="A0AAW1UQH7"/>
<evidence type="ECO:0000313" key="7">
    <source>
        <dbReference type="EMBL" id="KAK9881744.1"/>
    </source>
</evidence>
<dbReference type="InterPro" id="IPR036305">
    <property type="entry name" value="RGS_sf"/>
</dbReference>
<evidence type="ECO:0000256" key="3">
    <source>
        <dbReference type="ARBA" id="ARBA00022741"/>
    </source>
</evidence>
<reference evidence="7 8" key="1">
    <citation type="submission" date="2023-03" db="EMBL/GenBank/DDBJ databases">
        <title>Genome insight into feeding habits of ladybird beetles.</title>
        <authorList>
            <person name="Li H.-S."/>
            <person name="Huang Y.-H."/>
            <person name="Pang H."/>
        </authorList>
    </citation>
    <scope>NUCLEOTIDE SEQUENCE [LARGE SCALE GENOMIC DNA]</scope>
    <source>
        <strain evidence="7">SYSU_2023b</strain>
        <tissue evidence="7">Whole body</tissue>
    </source>
</reference>
<keyword evidence="1" id="KW-0723">Serine/threonine-protein kinase</keyword>
<accession>A0AAW1UQH7</accession>
<dbReference type="GO" id="GO:0005737">
    <property type="term" value="C:cytoplasm"/>
    <property type="evidence" value="ECO:0007669"/>
    <property type="project" value="TreeGrafter"/>
</dbReference>
<keyword evidence="5" id="KW-0067">ATP-binding</keyword>
<dbReference type="EMBL" id="JARQZJ010000070">
    <property type="protein sequence ID" value="KAK9881744.1"/>
    <property type="molecule type" value="Genomic_DNA"/>
</dbReference>
<dbReference type="GO" id="GO:0009966">
    <property type="term" value="P:regulation of signal transduction"/>
    <property type="evidence" value="ECO:0007669"/>
    <property type="project" value="TreeGrafter"/>
</dbReference>
<gene>
    <name evidence="7" type="ORF">WA026_017265</name>
</gene>
<proteinExistence type="predicted"/>
<dbReference type="Gene3D" id="1.10.167.10">
    <property type="entry name" value="Regulator of G-protein Signalling 4, domain 2"/>
    <property type="match status" value="2"/>
</dbReference>
<dbReference type="SMART" id="SM00315">
    <property type="entry name" value="RGS"/>
    <property type="match status" value="1"/>
</dbReference>
<evidence type="ECO:0000259" key="6">
    <source>
        <dbReference type="PROSITE" id="PS50132"/>
    </source>
</evidence>
<comment type="caution">
    <text evidence="7">The sequence shown here is derived from an EMBL/GenBank/DDBJ whole genome shotgun (WGS) entry which is preliminary data.</text>
</comment>
<dbReference type="GO" id="GO:0004674">
    <property type="term" value="F:protein serine/threonine kinase activity"/>
    <property type="evidence" value="ECO:0007669"/>
    <property type="project" value="UniProtKB-KW"/>
</dbReference>
<feature type="domain" description="RGS" evidence="6">
    <location>
        <begin position="26"/>
        <end position="179"/>
    </location>
</feature>
<dbReference type="PANTHER" id="PTHR24355">
    <property type="entry name" value="G PROTEIN-COUPLED RECEPTOR KINASE/RIBOSOMAL PROTEIN S6 KINASE"/>
    <property type="match status" value="1"/>
</dbReference>
<organism evidence="7 8">
    <name type="scientific">Henosepilachna vigintioctopunctata</name>
    <dbReference type="NCBI Taxonomy" id="420089"/>
    <lineage>
        <taxon>Eukaryota</taxon>
        <taxon>Metazoa</taxon>
        <taxon>Ecdysozoa</taxon>
        <taxon>Arthropoda</taxon>
        <taxon>Hexapoda</taxon>
        <taxon>Insecta</taxon>
        <taxon>Pterygota</taxon>
        <taxon>Neoptera</taxon>
        <taxon>Endopterygota</taxon>
        <taxon>Coleoptera</taxon>
        <taxon>Polyphaga</taxon>
        <taxon>Cucujiformia</taxon>
        <taxon>Coccinelloidea</taxon>
        <taxon>Coccinellidae</taxon>
        <taxon>Epilachninae</taxon>
        <taxon>Epilachnini</taxon>
        <taxon>Henosepilachna</taxon>
    </lineage>
</organism>
<dbReference type="PANTHER" id="PTHR24355:SF28">
    <property type="entry name" value="G PROTEIN-COUPLED RECEPTOR KINASE 2"/>
    <property type="match status" value="1"/>
</dbReference>
<dbReference type="GO" id="GO:0005524">
    <property type="term" value="F:ATP binding"/>
    <property type="evidence" value="ECO:0007669"/>
    <property type="project" value="UniProtKB-KW"/>
</dbReference>
<dbReference type="Pfam" id="PF00615">
    <property type="entry name" value="RGS"/>
    <property type="match status" value="1"/>
</dbReference>
<dbReference type="Gene3D" id="3.30.200.20">
    <property type="entry name" value="Phosphorylase Kinase, domain 1"/>
    <property type="match status" value="1"/>
</dbReference>
<dbReference type="SUPFAM" id="SSF48097">
    <property type="entry name" value="Regulator of G-protein signaling, RGS"/>
    <property type="match status" value="1"/>
</dbReference>
<dbReference type="InterPro" id="IPR016137">
    <property type="entry name" value="RGS"/>
</dbReference>
<protein>
    <recommendedName>
        <fullName evidence="6">RGS domain-containing protein</fullName>
    </recommendedName>
</protein>